<dbReference type="HOGENOM" id="CLU_2505871_0_0_10"/>
<reference evidence="1 2" key="1">
    <citation type="submission" date="2012-09" db="EMBL/GenBank/DDBJ databases">
        <title>The Genome Sequence of Bacteroides oleiciplenus YIT 12058.</title>
        <authorList>
            <consortium name="The Broad Institute Genome Sequencing Platform"/>
            <person name="Earl A."/>
            <person name="Ward D."/>
            <person name="Feldgarden M."/>
            <person name="Gevers D."/>
            <person name="Morotomi M."/>
            <person name="Walker B."/>
            <person name="Young S.K."/>
            <person name="Zeng Q."/>
            <person name="Gargeya S."/>
            <person name="Fitzgerald M."/>
            <person name="Haas B."/>
            <person name="Abouelleil A."/>
            <person name="Alvarado L."/>
            <person name="Arachchi H.M."/>
            <person name="Berlin A.M."/>
            <person name="Chapman S.B."/>
            <person name="Goldberg J."/>
            <person name="Griggs A."/>
            <person name="Gujja S."/>
            <person name="Hansen M."/>
            <person name="Howarth C."/>
            <person name="Imamovic A."/>
            <person name="Larimer J."/>
            <person name="McCowen C."/>
            <person name="Montmayeur A."/>
            <person name="Murphy C."/>
            <person name="Neiman D."/>
            <person name="Pearson M."/>
            <person name="Priest M."/>
            <person name="Roberts A."/>
            <person name="Saif S."/>
            <person name="Shea T."/>
            <person name="Sisk P."/>
            <person name="Sykes S."/>
            <person name="Wortman J."/>
            <person name="Nusbaum C."/>
            <person name="Birren B."/>
        </authorList>
    </citation>
    <scope>NUCLEOTIDE SEQUENCE [LARGE SCALE GENOMIC DNA]</scope>
    <source>
        <strain evidence="1 2">YIT 12058</strain>
    </source>
</reference>
<name>K9E536_9BACE</name>
<dbReference type="Proteomes" id="UP000009872">
    <property type="component" value="Unassembled WGS sequence"/>
</dbReference>
<dbReference type="PATRIC" id="fig|742727.4.peg.717"/>
<dbReference type="STRING" id="742727.HMPREF9447_00714"/>
<keyword evidence="2" id="KW-1185">Reference proteome</keyword>
<sequence>MTSNGNYTIEYTIINGKLDRVQMTILKLEAEENGEYPFIGNIWLEQDSLNCNVPLASKVKVAPYFGDFDIFVTKIKEYIATEAEK</sequence>
<dbReference type="AlphaFoldDB" id="K9E536"/>
<comment type="caution">
    <text evidence="1">The sequence shown here is derived from an EMBL/GenBank/DDBJ whole genome shotgun (WGS) entry which is preliminary data.</text>
</comment>
<evidence type="ECO:0000313" key="2">
    <source>
        <dbReference type="Proteomes" id="UP000009872"/>
    </source>
</evidence>
<accession>K9E536</accession>
<evidence type="ECO:0000313" key="1">
    <source>
        <dbReference type="EMBL" id="EKU92264.1"/>
    </source>
</evidence>
<protein>
    <submittedName>
        <fullName evidence="1">Uncharacterized protein</fullName>
    </submittedName>
</protein>
<organism evidence="1 2">
    <name type="scientific">Bacteroides oleiciplenus YIT 12058</name>
    <dbReference type="NCBI Taxonomy" id="742727"/>
    <lineage>
        <taxon>Bacteria</taxon>
        <taxon>Pseudomonadati</taxon>
        <taxon>Bacteroidota</taxon>
        <taxon>Bacteroidia</taxon>
        <taxon>Bacteroidales</taxon>
        <taxon>Bacteroidaceae</taxon>
        <taxon>Bacteroides</taxon>
    </lineage>
</organism>
<proteinExistence type="predicted"/>
<gene>
    <name evidence="1" type="ORF">HMPREF9447_00714</name>
</gene>
<dbReference type="EMBL" id="ADLF01000002">
    <property type="protein sequence ID" value="EKU92264.1"/>
    <property type="molecule type" value="Genomic_DNA"/>
</dbReference>